<accession>A0A934WQD5</accession>
<reference evidence="1" key="1">
    <citation type="submission" date="2021-01" db="EMBL/GenBank/DDBJ databases">
        <title>Genome public.</title>
        <authorList>
            <person name="Liu C."/>
            <person name="Sun Q."/>
        </authorList>
    </citation>
    <scope>NUCLEOTIDE SEQUENCE</scope>
    <source>
        <strain evidence="1">M6</strain>
    </source>
</reference>
<evidence type="ECO:0000313" key="1">
    <source>
        <dbReference type="EMBL" id="MBK6087563.1"/>
    </source>
</evidence>
<keyword evidence="2" id="KW-1185">Reference proteome</keyword>
<dbReference type="AlphaFoldDB" id="A0A934WQD5"/>
<organism evidence="1 2">
    <name type="scientific">Ruminococcus difficilis</name>
    <dbReference type="NCBI Taxonomy" id="2763069"/>
    <lineage>
        <taxon>Bacteria</taxon>
        <taxon>Bacillati</taxon>
        <taxon>Bacillota</taxon>
        <taxon>Clostridia</taxon>
        <taxon>Eubacteriales</taxon>
        <taxon>Oscillospiraceae</taxon>
        <taxon>Ruminococcus</taxon>
    </lineage>
</organism>
<dbReference type="EMBL" id="JAEQMG010000040">
    <property type="protein sequence ID" value="MBK6087563.1"/>
    <property type="molecule type" value="Genomic_DNA"/>
</dbReference>
<proteinExistence type="predicted"/>
<dbReference type="InterPro" id="IPR051805">
    <property type="entry name" value="Dehydratase_Activator_Redct"/>
</dbReference>
<evidence type="ECO:0000313" key="2">
    <source>
        <dbReference type="Proteomes" id="UP000633365"/>
    </source>
</evidence>
<dbReference type="PANTHER" id="PTHR32329:SF4">
    <property type="entry name" value="ACTIVATOR OF 2-HYDROXYACYL-COA DEHYDRATASE"/>
    <property type="match status" value="1"/>
</dbReference>
<comment type="caution">
    <text evidence="1">The sequence shown here is derived from an EMBL/GenBank/DDBJ whole genome shotgun (WGS) entry which is preliminary data.</text>
</comment>
<name>A0A934WQD5_9FIRM</name>
<sequence>MAVAKADYVKFTKEMRDEYTILVPTMLPIHFKLISNVLVRYGYKIDFLEDVDGNIKESGLRYVHNDTCYPALLVIGQLINAVESGRYDKDKIALLITQTGGGCRASNYIYLLRKALKKAGYGHIPVISLNFNMLESHPGFQLTLPMLYRMLYCAFYGDLMMLMANQCRPYEKRKGDTDRVVKKWVNRLLDESSHSSTMRYSHVKKNYRLIADDFNKILGDTPRDKVKVGIVGEIYVKFSPLGNNNLEQFLLKENVEPVIPGFVDFCLYCVYNGLVDYDLYRIRPFKAFGSKFLYRFLLKKQRYIRKMMQDYYPNFMPMADFDETQKRVKGYINQGAKMGEGWLLTAEMLELISEGVNNIICTQPFGCLPNHIAGKGMMKPIKERNPGVNIVAIDYDPGATAINQENRIKLMLSNAER</sequence>
<dbReference type="Proteomes" id="UP000633365">
    <property type="component" value="Unassembled WGS sequence"/>
</dbReference>
<gene>
    <name evidence="1" type="ORF">JKK62_02680</name>
</gene>
<protein>
    <submittedName>
        <fullName evidence="1">2-hydroxyacyl-CoA dehydratase</fullName>
    </submittedName>
</protein>
<dbReference type="RefSeq" id="WP_201426869.1">
    <property type="nucleotide sequence ID" value="NZ_JAEQMG010000040.1"/>
</dbReference>
<dbReference type="PANTHER" id="PTHR32329">
    <property type="entry name" value="BIFUNCTIONAL PROTEIN [INCLUDES 2-HYDROXYACYL-COA DEHYDRATASE (N-TER) AND ITS ACTIVATOR DOMAIN (C_TERM)-RELATED"/>
    <property type="match status" value="1"/>
</dbReference>